<evidence type="ECO:0000256" key="1">
    <source>
        <dbReference type="ARBA" id="ARBA00004141"/>
    </source>
</evidence>
<feature type="domain" description="Major facilitator superfamily (MFS) profile" evidence="6">
    <location>
        <begin position="35"/>
        <end position="468"/>
    </location>
</feature>
<feature type="transmembrane region" description="Helical" evidence="5">
    <location>
        <begin position="370"/>
        <end position="389"/>
    </location>
</feature>
<feature type="transmembrane region" description="Helical" evidence="5">
    <location>
        <begin position="401"/>
        <end position="428"/>
    </location>
</feature>
<keyword evidence="4" id="KW-0576">Peroxisome</keyword>
<dbReference type="eggNOG" id="KOG1176">
    <property type="taxonomic scope" value="Eukaryota"/>
</dbReference>
<dbReference type="AlphaFoldDB" id="A0A1I7RK10"/>
<feature type="transmembrane region" description="Helical" evidence="5">
    <location>
        <begin position="311"/>
        <end position="331"/>
    </location>
</feature>
<dbReference type="InterPro" id="IPR036259">
    <property type="entry name" value="MFS_trans_sf"/>
</dbReference>
<dbReference type="SUPFAM" id="SSF103473">
    <property type="entry name" value="MFS general substrate transporter"/>
    <property type="match status" value="1"/>
</dbReference>
<organism evidence="7 8">
    <name type="scientific">Bursaphelenchus xylophilus</name>
    <name type="common">Pinewood nematode worm</name>
    <name type="synonym">Aphelenchoides xylophilus</name>
    <dbReference type="NCBI Taxonomy" id="6326"/>
    <lineage>
        <taxon>Eukaryota</taxon>
        <taxon>Metazoa</taxon>
        <taxon>Ecdysozoa</taxon>
        <taxon>Nematoda</taxon>
        <taxon>Chromadorea</taxon>
        <taxon>Rhabditida</taxon>
        <taxon>Tylenchina</taxon>
        <taxon>Tylenchomorpha</taxon>
        <taxon>Aphelenchoidea</taxon>
        <taxon>Aphelenchoididae</taxon>
        <taxon>Bursaphelenchus</taxon>
    </lineage>
</organism>
<keyword evidence="5" id="KW-0472">Membrane</keyword>
<feature type="transmembrane region" description="Helical" evidence="5">
    <location>
        <begin position="141"/>
        <end position="164"/>
    </location>
</feature>
<dbReference type="Gene3D" id="1.20.1250.20">
    <property type="entry name" value="MFS general substrate transporter like domains"/>
    <property type="match status" value="2"/>
</dbReference>
<dbReference type="SUPFAM" id="SSF56801">
    <property type="entry name" value="Acetyl-CoA synthetase-like"/>
    <property type="match status" value="1"/>
</dbReference>
<dbReference type="Pfam" id="PF00501">
    <property type="entry name" value="AMP-binding"/>
    <property type="match status" value="1"/>
</dbReference>
<feature type="transmembrane region" description="Helical" evidence="5">
    <location>
        <begin position="116"/>
        <end position="135"/>
    </location>
</feature>
<accession>A0A1I7RK10</accession>
<dbReference type="PANTHER" id="PTHR45757:SF11">
    <property type="entry name" value="MAJOR FACILITATOR SUPERFAMILY (MFS) PROFILE DOMAIN-CONTAINING PROTEIN"/>
    <property type="match status" value="1"/>
</dbReference>
<evidence type="ECO:0000256" key="3">
    <source>
        <dbReference type="ARBA" id="ARBA00006432"/>
    </source>
</evidence>
<dbReference type="InterPro" id="IPR020846">
    <property type="entry name" value="MFS_dom"/>
</dbReference>
<feature type="transmembrane region" description="Helical" evidence="5">
    <location>
        <begin position="272"/>
        <end position="291"/>
    </location>
</feature>
<comment type="similarity">
    <text evidence="3">Belongs to the ATP-dependent AMP-binding enzyme family.</text>
</comment>
<dbReference type="InterPro" id="IPR045851">
    <property type="entry name" value="AMP-bd_C_sf"/>
</dbReference>
<dbReference type="GO" id="GO:0022857">
    <property type="term" value="F:transmembrane transporter activity"/>
    <property type="evidence" value="ECO:0007669"/>
    <property type="project" value="InterPro"/>
</dbReference>
<feature type="transmembrane region" description="Helical" evidence="5">
    <location>
        <begin position="343"/>
        <end position="364"/>
    </location>
</feature>
<name>A0A1I7RK10_BURXY</name>
<dbReference type="Proteomes" id="UP000095284">
    <property type="component" value="Unplaced"/>
</dbReference>
<dbReference type="PANTHER" id="PTHR45757">
    <property type="entry name" value="PROTEIN CBG23364-RELATED"/>
    <property type="match status" value="1"/>
</dbReference>
<proteinExistence type="inferred from homology"/>
<sequence length="985" mass="109702">MSRTPADGGSLKSDQDDPRFVFGHKTRLVILLLSTVSFMFVICNVVALNFSVICIFKQDQNGHFTHNLSVPHRHQKKELLYTATEQNWLFSANAIGILTGTFPITYLTIKMGAKKVITIYGMTSAISTLLMPVAIHTGYVVAFICRAFQGFGVAITFPAMGSIVAEWATVRKSGTYAAWMSTYLQLAQVFTMPVAGTLCESSVGWPATFYIQGSITFVLFVAFWFFYEDSPSRHRFVSRKELSTLQKNKTIRSLEESRHDKVPYKAILTDKAIIGILLSFFGTSVGFQIFFQYGPIYLNQVQGYDIRKTGAIAALPFIVAVVAKLIGGPCVDKIPFLGDKARIILFASVTQYSLAAVMLLLALLPIGEQTWLLVCYNAAIALSGLNLVTASKAAQMISGRFIHFIMALNMFTTSIIILFVPMMVAVFAPNGDPAEIMVIYKSTCPELPLPEKRVHEYIFEYIRKHEKERPYQPMFIDSLTGIVTTGAQIIERTLSLAHFLRKNGFEKDDFIVTPVENGWPYVCAVLAGSMLGGGVAGAYPKNSAYEISHQVRLCKAKFVMCQDHVLPKVLEILDECPLVKTIITVGDNVKERARKVPVVRIEDIIKFVSKIAPEDFPQADIDIKKSVYFLPPTSGTTGLPKGVCQTHYNNLYAQWNFVSVFTDRLLKPHFPNWNWRDNKVLITMQQGFAYGHGITLVTLITGAVGIFVRKPELDHIFHCIDKYKIRLLFGHPALFQALTHYKQQNPDKLSTLQAAMTGGAPLKEKVAKEFMSTCNVKVAQMYGLTEGVITTSDVDSPITSVGRLVPRTELRIVDAETGEELGPHEVGELQFRNPTMSIGYLNNPETTAALYTKDGFLITGDIGYVDENQNVFIVDRKKEMIKVQGKSVAPGQLEDLLYTNKKIKECCVVGVPDEELGESIWAFVVKADKSLTEQEVIDTVNLDIVDYKQITGGVQFVEAIPRNPNGKVLRRKLREFVMSNNNIAA</sequence>
<dbReference type="Gene3D" id="3.30.300.30">
    <property type="match status" value="1"/>
</dbReference>
<evidence type="ECO:0000313" key="8">
    <source>
        <dbReference type="WBParaSite" id="BXY_0104200.1"/>
    </source>
</evidence>
<dbReference type="FunFam" id="3.30.300.30:FF:000007">
    <property type="entry name" value="4-coumarate--CoA ligase 2"/>
    <property type="match status" value="1"/>
</dbReference>
<evidence type="ECO:0000256" key="2">
    <source>
        <dbReference type="ARBA" id="ARBA00004275"/>
    </source>
</evidence>
<dbReference type="InterPro" id="IPR000873">
    <property type="entry name" value="AMP-dep_synth/lig_dom"/>
</dbReference>
<feature type="transmembrane region" description="Helical" evidence="5">
    <location>
        <begin position="207"/>
        <end position="227"/>
    </location>
</feature>
<evidence type="ECO:0000256" key="5">
    <source>
        <dbReference type="SAM" id="Phobius"/>
    </source>
</evidence>
<dbReference type="GO" id="GO:0016020">
    <property type="term" value="C:membrane"/>
    <property type="evidence" value="ECO:0007669"/>
    <property type="project" value="UniProtKB-SubCell"/>
</dbReference>
<dbReference type="WBParaSite" id="BXY_0104200.1">
    <property type="protein sequence ID" value="BXY_0104200.1"/>
    <property type="gene ID" value="BXY_0104200"/>
</dbReference>
<dbReference type="InterPro" id="IPR025110">
    <property type="entry name" value="AMP-bd_C"/>
</dbReference>
<evidence type="ECO:0000259" key="6">
    <source>
        <dbReference type="PROSITE" id="PS50850"/>
    </source>
</evidence>
<dbReference type="InterPro" id="IPR011701">
    <property type="entry name" value="MFS"/>
</dbReference>
<dbReference type="Gene3D" id="3.40.50.12780">
    <property type="entry name" value="N-terminal domain of ligase-like"/>
    <property type="match status" value="1"/>
</dbReference>
<comment type="subcellular location">
    <subcellularLocation>
        <location evidence="1">Membrane</location>
        <topology evidence="1">Multi-pass membrane protein</topology>
    </subcellularLocation>
    <subcellularLocation>
        <location evidence="2">Peroxisome</location>
    </subcellularLocation>
</comment>
<dbReference type="Pfam" id="PF13193">
    <property type="entry name" value="AMP-binding_C"/>
    <property type="match status" value="1"/>
</dbReference>
<evidence type="ECO:0000313" key="7">
    <source>
        <dbReference type="Proteomes" id="UP000095284"/>
    </source>
</evidence>
<feature type="transmembrane region" description="Helical" evidence="5">
    <location>
        <begin position="518"/>
        <end position="539"/>
    </location>
</feature>
<dbReference type="GO" id="GO:0005777">
    <property type="term" value="C:peroxisome"/>
    <property type="evidence" value="ECO:0007669"/>
    <property type="project" value="UniProtKB-SubCell"/>
</dbReference>
<feature type="transmembrane region" description="Helical" evidence="5">
    <location>
        <begin position="688"/>
        <end position="708"/>
    </location>
</feature>
<reference evidence="8" key="1">
    <citation type="submission" date="2016-11" db="UniProtKB">
        <authorList>
            <consortium name="WormBaseParasite"/>
        </authorList>
    </citation>
    <scope>IDENTIFICATION</scope>
</reference>
<feature type="transmembrane region" description="Helical" evidence="5">
    <location>
        <begin position="28"/>
        <end position="53"/>
    </location>
</feature>
<keyword evidence="5" id="KW-1133">Transmembrane helix</keyword>
<evidence type="ECO:0000256" key="4">
    <source>
        <dbReference type="ARBA" id="ARBA00023140"/>
    </source>
</evidence>
<keyword evidence="5" id="KW-0812">Transmembrane</keyword>
<dbReference type="InterPro" id="IPR020845">
    <property type="entry name" value="AMP-binding_CS"/>
</dbReference>
<dbReference type="Pfam" id="PF07690">
    <property type="entry name" value="MFS_1"/>
    <property type="match status" value="1"/>
</dbReference>
<protein>
    <submittedName>
        <fullName evidence="8">MFS domain-containing protein</fullName>
    </submittedName>
</protein>
<dbReference type="PROSITE" id="PS00455">
    <property type="entry name" value="AMP_BINDING"/>
    <property type="match status" value="1"/>
</dbReference>
<feature type="transmembrane region" description="Helical" evidence="5">
    <location>
        <begin position="88"/>
        <end position="109"/>
    </location>
</feature>
<dbReference type="InterPro" id="IPR042099">
    <property type="entry name" value="ANL_N_sf"/>
</dbReference>
<dbReference type="PROSITE" id="PS50850">
    <property type="entry name" value="MFS"/>
    <property type="match status" value="1"/>
</dbReference>